<name>A0AAE0L7D1_9CHLO</name>
<organism evidence="1 2">
    <name type="scientific">Cymbomonas tetramitiformis</name>
    <dbReference type="NCBI Taxonomy" id="36881"/>
    <lineage>
        <taxon>Eukaryota</taxon>
        <taxon>Viridiplantae</taxon>
        <taxon>Chlorophyta</taxon>
        <taxon>Pyramimonadophyceae</taxon>
        <taxon>Pyramimonadales</taxon>
        <taxon>Pyramimonadaceae</taxon>
        <taxon>Cymbomonas</taxon>
    </lineage>
</organism>
<gene>
    <name evidence="1" type="ORF">CYMTET_17362</name>
</gene>
<keyword evidence="2" id="KW-1185">Reference proteome</keyword>
<comment type="caution">
    <text evidence="1">The sequence shown here is derived from an EMBL/GenBank/DDBJ whole genome shotgun (WGS) entry which is preliminary data.</text>
</comment>
<dbReference type="EMBL" id="LGRX02007717">
    <property type="protein sequence ID" value="KAK3274459.1"/>
    <property type="molecule type" value="Genomic_DNA"/>
</dbReference>
<proteinExistence type="predicted"/>
<protein>
    <submittedName>
        <fullName evidence="1">Uncharacterized protein</fullName>
    </submittedName>
</protein>
<reference evidence="1 2" key="1">
    <citation type="journal article" date="2015" name="Genome Biol. Evol.">
        <title>Comparative Genomics of a Bacterivorous Green Alga Reveals Evolutionary Causalities and Consequences of Phago-Mixotrophic Mode of Nutrition.</title>
        <authorList>
            <person name="Burns J.A."/>
            <person name="Paasch A."/>
            <person name="Narechania A."/>
            <person name="Kim E."/>
        </authorList>
    </citation>
    <scope>NUCLEOTIDE SEQUENCE [LARGE SCALE GENOMIC DNA]</scope>
    <source>
        <strain evidence="1 2">PLY_AMNH</strain>
    </source>
</reference>
<sequence length="119" mass="12703">KVGIWARLGDTLRGNTQERASVSSKKLAVRCRLGDESESSKAGGRRVVVLDNEDKTSARKVLPKSAVGTNPVKPSRVTLAKESTAAEAGSKRKIINLASTSSKLDMSLEDIAKKKPKNA</sequence>
<evidence type="ECO:0000313" key="1">
    <source>
        <dbReference type="EMBL" id="KAK3274459.1"/>
    </source>
</evidence>
<accession>A0AAE0L7D1</accession>
<evidence type="ECO:0000313" key="2">
    <source>
        <dbReference type="Proteomes" id="UP001190700"/>
    </source>
</evidence>
<dbReference type="Proteomes" id="UP001190700">
    <property type="component" value="Unassembled WGS sequence"/>
</dbReference>
<dbReference type="AlphaFoldDB" id="A0AAE0L7D1"/>
<feature type="non-terminal residue" evidence="1">
    <location>
        <position position="1"/>
    </location>
</feature>